<feature type="transmembrane region" description="Helical" evidence="1">
    <location>
        <begin position="103"/>
        <end position="127"/>
    </location>
</feature>
<sequence>MTVFHSILHPTPVLPHLTLRSADHTHLIIGVSISVLSTICALWHAVVLVAEVQCIQKYASFILISSQSFCDICALFVYFALGIEVCRCKVLLPARWSSFIFSTFQMIALPHYMAIAINRALAILAPVKMERIWTKRMGNSISRLLIGRRLTCGFAHLCEVQLRNVTTGDYRICAESQLLVQLNKAA</sequence>
<evidence type="ECO:0000313" key="4">
    <source>
        <dbReference type="WBParaSite" id="GPUH_0001199001-mRNA-1"/>
    </source>
</evidence>
<reference evidence="2 3" key="2">
    <citation type="submission" date="2018-11" db="EMBL/GenBank/DDBJ databases">
        <authorList>
            <consortium name="Pathogen Informatics"/>
        </authorList>
    </citation>
    <scope>NUCLEOTIDE SEQUENCE [LARGE SCALE GENOMIC DNA]</scope>
</reference>
<accession>A0A183DTD5</accession>
<dbReference type="Proteomes" id="UP000271098">
    <property type="component" value="Unassembled WGS sequence"/>
</dbReference>
<name>A0A183DTD5_9BILA</name>
<proteinExistence type="predicted"/>
<feature type="transmembrane region" description="Helical" evidence="1">
    <location>
        <begin position="27"/>
        <end position="49"/>
    </location>
</feature>
<keyword evidence="1" id="KW-0812">Transmembrane</keyword>
<dbReference type="OrthoDB" id="5889272at2759"/>
<feature type="transmembrane region" description="Helical" evidence="1">
    <location>
        <begin position="61"/>
        <end position="83"/>
    </location>
</feature>
<dbReference type="AlphaFoldDB" id="A0A183DTD5"/>
<keyword evidence="3" id="KW-1185">Reference proteome</keyword>
<keyword evidence="1" id="KW-1133">Transmembrane helix</keyword>
<keyword evidence="1" id="KW-0472">Membrane</keyword>
<dbReference type="WBParaSite" id="GPUH_0001199001-mRNA-1">
    <property type="protein sequence ID" value="GPUH_0001199001-mRNA-1"/>
    <property type="gene ID" value="GPUH_0001199001"/>
</dbReference>
<evidence type="ECO:0000313" key="3">
    <source>
        <dbReference type="Proteomes" id="UP000271098"/>
    </source>
</evidence>
<organism evidence="4">
    <name type="scientific">Gongylonema pulchrum</name>
    <dbReference type="NCBI Taxonomy" id="637853"/>
    <lineage>
        <taxon>Eukaryota</taxon>
        <taxon>Metazoa</taxon>
        <taxon>Ecdysozoa</taxon>
        <taxon>Nematoda</taxon>
        <taxon>Chromadorea</taxon>
        <taxon>Rhabditida</taxon>
        <taxon>Spirurina</taxon>
        <taxon>Spiruromorpha</taxon>
        <taxon>Spiruroidea</taxon>
        <taxon>Gongylonematidae</taxon>
        <taxon>Gongylonema</taxon>
    </lineage>
</organism>
<protein>
    <submittedName>
        <fullName evidence="4">G_PROTEIN_RECEP_F1_2 domain-containing protein</fullName>
    </submittedName>
</protein>
<reference evidence="4" key="1">
    <citation type="submission" date="2016-06" db="UniProtKB">
        <authorList>
            <consortium name="WormBaseParasite"/>
        </authorList>
    </citation>
    <scope>IDENTIFICATION</scope>
</reference>
<evidence type="ECO:0000256" key="1">
    <source>
        <dbReference type="SAM" id="Phobius"/>
    </source>
</evidence>
<gene>
    <name evidence="2" type="ORF">GPUH_LOCUS11977</name>
</gene>
<evidence type="ECO:0000313" key="2">
    <source>
        <dbReference type="EMBL" id="VDN19621.1"/>
    </source>
</evidence>
<dbReference type="EMBL" id="UYRT01078948">
    <property type="protein sequence ID" value="VDN19621.1"/>
    <property type="molecule type" value="Genomic_DNA"/>
</dbReference>